<keyword evidence="3" id="KW-1185">Reference proteome</keyword>
<protein>
    <submittedName>
        <fullName evidence="2">Uncharacterized protein</fullName>
    </submittedName>
</protein>
<gene>
    <name evidence="2" type="ORF">BD324DRAFT_613043</name>
</gene>
<dbReference type="GeneID" id="33556273"/>
<dbReference type="EMBL" id="NBSH01000001">
    <property type="protein sequence ID" value="ORX41054.1"/>
    <property type="molecule type" value="Genomic_DNA"/>
</dbReference>
<dbReference type="Proteomes" id="UP000193218">
    <property type="component" value="Unassembled WGS sequence"/>
</dbReference>
<evidence type="ECO:0000313" key="3">
    <source>
        <dbReference type="Proteomes" id="UP000193218"/>
    </source>
</evidence>
<name>A0A1Y1UU32_9TREE</name>
<accession>A0A1Y1UU32</accession>
<organism evidence="2 3">
    <name type="scientific">Kockovaella imperatae</name>
    <dbReference type="NCBI Taxonomy" id="4999"/>
    <lineage>
        <taxon>Eukaryota</taxon>
        <taxon>Fungi</taxon>
        <taxon>Dikarya</taxon>
        <taxon>Basidiomycota</taxon>
        <taxon>Agaricomycotina</taxon>
        <taxon>Tremellomycetes</taxon>
        <taxon>Tremellales</taxon>
        <taxon>Cuniculitremaceae</taxon>
        <taxon>Kockovaella</taxon>
    </lineage>
</organism>
<evidence type="ECO:0000313" key="2">
    <source>
        <dbReference type="EMBL" id="ORX41054.1"/>
    </source>
</evidence>
<comment type="caution">
    <text evidence="2">The sequence shown here is derived from an EMBL/GenBank/DDBJ whole genome shotgun (WGS) entry which is preliminary data.</text>
</comment>
<dbReference type="AlphaFoldDB" id="A0A1Y1UU32"/>
<evidence type="ECO:0000256" key="1">
    <source>
        <dbReference type="SAM" id="MobiDB-lite"/>
    </source>
</evidence>
<reference evidence="2 3" key="1">
    <citation type="submission" date="2017-03" db="EMBL/GenBank/DDBJ databases">
        <title>Widespread Adenine N6-methylation of Active Genes in Fungi.</title>
        <authorList>
            <consortium name="DOE Joint Genome Institute"/>
            <person name="Mondo S.J."/>
            <person name="Dannebaum R.O."/>
            <person name="Kuo R.C."/>
            <person name="Louie K.B."/>
            <person name="Bewick A.J."/>
            <person name="Labutti K."/>
            <person name="Haridas S."/>
            <person name="Kuo A."/>
            <person name="Salamov A."/>
            <person name="Ahrendt S.R."/>
            <person name="Lau R."/>
            <person name="Bowen B.P."/>
            <person name="Lipzen A."/>
            <person name="Sullivan W."/>
            <person name="Andreopoulos W.B."/>
            <person name="Clum A."/>
            <person name="Lindquist E."/>
            <person name="Daum C."/>
            <person name="Northen T.R."/>
            <person name="Ramamoorthy G."/>
            <person name="Schmitz R.J."/>
            <person name="Gryganskyi A."/>
            <person name="Culley D."/>
            <person name="Magnuson J."/>
            <person name="James T.Y."/>
            <person name="O'Malley M.A."/>
            <person name="Stajich J.E."/>
            <person name="Spatafora J.W."/>
            <person name="Visel A."/>
            <person name="Grigoriev I.V."/>
        </authorList>
    </citation>
    <scope>NUCLEOTIDE SEQUENCE [LARGE SCALE GENOMIC DNA]</scope>
    <source>
        <strain evidence="2 3">NRRL Y-17943</strain>
    </source>
</reference>
<feature type="region of interest" description="Disordered" evidence="1">
    <location>
        <begin position="181"/>
        <end position="221"/>
    </location>
</feature>
<proteinExistence type="predicted"/>
<sequence>MTNSTNEDTGLAAEAVSQYEEANFSLDLFSTGAGATYFENCHGRTPGQWASERGIEYTPGQFVESLIEQVMATEGDEKTRLLRELHETWIDDLRGSVDVLPDHMWLFDRLDWMTNEELTRSKSDIVASVANEASLDNAPEHLQRSLTEELFAEDAPPSVKRKVWSDAVRLWIDAAVTQSENLHDDSDEEASSVSSKHSQKSGAALPPDMDGVSDRLGALQI</sequence>
<dbReference type="InParanoid" id="A0A1Y1UU32"/>
<dbReference type="RefSeq" id="XP_021874733.1">
    <property type="nucleotide sequence ID" value="XM_022014465.1"/>
</dbReference>